<evidence type="ECO:0000256" key="2">
    <source>
        <dbReference type="ARBA" id="ARBA00022448"/>
    </source>
</evidence>
<dbReference type="CDD" id="cd03224">
    <property type="entry name" value="ABC_TM1139_LivF_branched"/>
    <property type="match status" value="1"/>
</dbReference>
<dbReference type="STRING" id="69974.MPLDJ20_70179"/>
<evidence type="ECO:0000313" key="8">
    <source>
        <dbReference type="Proteomes" id="UP000045285"/>
    </source>
</evidence>
<dbReference type="PROSITE" id="PS50893">
    <property type="entry name" value="ABC_TRANSPORTER_2"/>
    <property type="match status" value="1"/>
</dbReference>
<evidence type="ECO:0000313" key="7">
    <source>
        <dbReference type="EMBL" id="CDX19673.1"/>
    </source>
</evidence>
<dbReference type="InterPro" id="IPR003593">
    <property type="entry name" value="AAA+_ATPase"/>
</dbReference>
<dbReference type="InterPro" id="IPR003439">
    <property type="entry name" value="ABC_transporter-like_ATP-bd"/>
</dbReference>
<dbReference type="AlphaFoldDB" id="A0A090DSF9"/>
<comment type="similarity">
    <text evidence="1">Belongs to the ABC transporter superfamily.</text>
</comment>
<protein>
    <submittedName>
        <fullName evidence="7">High-affinity branched-chain amino acid transport ATP-binding protein LivF</fullName>
    </submittedName>
</protein>
<keyword evidence="8" id="KW-1185">Reference proteome</keyword>
<dbReference type="InterPro" id="IPR027417">
    <property type="entry name" value="P-loop_NTPase"/>
</dbReference>
<gene>
    <name evidence="7" type="primary">livF</name>
    <name evidence="7" type="ORF">MPL3356_300072</name>
</gene>
<reference evidence="8" key="1">
    <citation type="submission" date="2014-08" db="EMBL/GenBank/DDBJ databases">
        <authorList>
            <person name="Moulin L."/>
        </authorList>
    </citation>
    <scope>NUCLEOTIDE SEQUENCE [LARGE SCALE GENOMIC DNA]</scope>
</reference>
<name>A0A090DSF9_MESPL</name>
<evidence type="ECO:0000259" key="6">
    <source>
        <dbReference type="PROSITE" id="PS50893"/>
    </source>
</evidence>
<evidence type="ECO:0000256" key="5">
    <source>
        <dbReference type="ARBA" id="ARBA00022970"/>
    </source>
</evidence>
<evidence type="ECO:0000256" key="3">
    <source>
        <dbReference type="ARBA" id="ARBA00022741"/>
    </source>
</evidence>
<dbReference type="PROSITE" id="PS00211">
    <property type="entry name" value="ABC_TRANSPORTER_1"/>
    <property type="match status" value="1"/>
</dbReference>
<dbReference type="GO" id="GO:0015658">
    <property type="term" value="F:branched-chain amino acid transmembrane transporter activity"/>
    <property type="evidence" value="ECO:0007669"/>
    <property type="project" value="TreeGrafter"/>
</dbReference>
<dbReference type="PANTHER" id="PTHR43820:SF4">
    <property type="entry name" value="HIGH-AFFINITY BRANCHED-CHAIN AMINO ACID TRANSPORT ATP-BINDING PROTEIN LIVF"/>
    <property type="match status" value="1"/>
</dbReference>
<keyword evidence="2" id="KW-0813">Transport</keyword>
<dbReference type="GO" id="GO:0005524">
    <property type="term" value="F:ATP binding"/>
    <property type="evidence" value="ECO:0007669"/>
    <property type="project" value="UniProtKB-KW"/>
</dbReference>
<proteinExistence type="inferred from homology"/>
<accession>A0A090DSF9</accession>
<dbReference type="InterPro" id="IPR017871">
    <property type="entry name" value="ABC_transporter-like_CS"/>
</dbReference>
<keyword evidence="3" id="KW-0547">Nucleotide-binding</keyword>
<organism evidence="7 8">
    <name type="scientific">Mesorhizobium plurifarium</name>
    <dbReference type="NCBI Taxonomy" id="69974"/>
    <lineage>
        <taxon>Bacteria</taxon>
        <taxon>Pseudomonadati</taxon>
        <taxon>Pseudomonadota</taxon>
        <taxon>Alphaproteobacteria</taxon>
        <taxon>Hyphomicrobiales</taxon>
        <taxon>Phyllobacteriaceae</taxon>
        <taxon>Mesorhizobium</taxon>
    </lineage>
</organism>
<dbReference type="GO" id="GO:0016887">
    <property type="term" value="F:ATP hydrolysis activity"/>
    <property type="evidence" value="ECO:0007669"/>
    <property type="project" value="InterPro"/>
</dbReference>
<sequence length="241" mass="26064">MMPLLDVRDVQAGYGDMRVLHGLSLHIGPQESIGLFGPNGHGKTTLLKTISSLVRPTAGSITFDGTDITGRKPPAIVEAGLIHAPQGNTLFGNMRIAETLELAAFSKRASTGAQRRLDDVYALFPRLAERKTQLAKTLSGGERQMLSIGCALMCAPRLLMLDEPTLGLSPRLKEELGAAIGEISKSGVPLIVVEQDIEFLLSLTDRLYLVEHGVVVREIDRASAPDHEEVMRLYFGEGGTH</sequence>
<dbReference type="PANTHER" id="PTHR43820">
    <property type="entry name" value="HIGH-AFFINITY BRANCHED-CHAIN AMINO ACID TRANSPORT ATP-BINDING PROTEIN LIVF"/>
    <property type="match status" value="1"/>
</dbReference>
<dbReference type="EMBL" id="CCMZ01000024">
    <property type="protein sequence ID" value="CDX19673.1"/>
    <property type="molecule type" value="Genomic_DNA"/>
</dbReference>
<dbReference type="GO" id="GO:0015807">
    <property type="term" value="P:L-amino acid transport"/>
    <property type="evidence" value="ECO:0007669"/>
    <property type="project" value="TreeGrafter"/>
</dbReference>
<dbReference type="Pfam" id="PF00005">
    <property type="entry name" value="ABC_tran"/>
    <property type="match status" value="1"/>
</dbReference>
<evidence type="ECO:0000256" key="4">
    <source>
        <dbReference type="ARBA" id="ARBA00022840"/>
    </source>
</evidence>
<dbReference type="InterPro" id="IPR052156">
    <property type="entry name" value="BCAA_Transport_ATP-bd_LivF"/>
</dbReference>
<keyword evidence="4 7" id="KW-0067">ATP-binding</keyword>
<keyword evidence="5" id="KW-0029">Amino-acid transport</keyword>
<evidence type="ECO:0000256" key="1">
    <source>
        <dbReference type="ARBA" id="ARBA00005417"/>
    </source>
</evidence>
<dbReference type="SMART" id="SM00382">
    <property type="entry name" value="AAA"/>
    <property type="match status" value="1"/>
</dbReference>
<feature type="domain" description="ABC transporter" evidence="6">
    <location>
        <begin position="5"/>
        <end position="237"/>
    </location>
</feature>
<dbReference type="Proteomes" id="UP000045285">
    <property type="component" value="Unassembled WGS sequence"/>
</dbReference>
<dbReference type="Gene3D" id="3.40.50.300">
    <property type="entry name" value="P-loop containing nucleotide triphosphate hydrolases"/>
    <property type="match status" value="1"/>
</dbReference>
<dbReference type="SUPFAM" id="SSF52540">
    <property type="entry name" value="P-loop containing nucleoside triphosphate hydrolases"/>
    <property type="match status" value="1"/>
</dbReference>